<feature type="domain" description="IPT/TIG" evidence="2">
    <location>
        <begin position="395"/>
        <end position="474"/>
    </location>
</feature>
<dbReference type="PANTHER" id="PTHR46769:SF2">
    <property type="entry name" value="FIBROCYSTIN-L ISOFORM 2 PRECURSOR-RELATED"/>
    <property type="match status" value="1"/>
</dbReference>
<feature type="domain" description="IPT/TIG" evidence="2">
    <location>
        <begin position="1341"/>
        <end position="1431"/>
    </location>
</feature>
<evidence type="ECO:0000313" key="3">
    <source>
        <dbReference type="EMBL" id="QNR86006.1"/>
    </source>
</evidence>
<keyword evidence="1" id="KW-0732">Signal</keyword>
<dbReference type="CDD" id="cd00603">
    <property type="entry name" value="IPT_PCSR"/>
    <property type="match status" value="2"/>
</dbReference>
<feature type="domain" description="IPT/TIG" evidence="2">
    <location>
        <begin position="1184"/>
        <end position="1260"/>
    </location>
</feature>
<dbReference type="Pfam" id="PF01833">
    <property type="entry name" value="TIG"/>
    <property type="match status" value="12"/>
</dbReference>
<evidence type="ECO:0000259" key="2">
    <source>
        <dbReference type="SMART" id="SM00429"/>
    </source>
</evidence>
<dbReference type="SUPFAM" id="SSF101898">
    <property type="entry name" value="NHL repeat"/>
    <property type="match status" value="1"/>
</dbReference>
<gene>
    <name evidence="3" type="ORF">H9N25_06120</name>
</gene>
<dbReference type="InterPro" id="IPR014756">
    <property type="entry name" value="Ig_E-set"/>
</dbReference>
<dbReference type="InterPro" id="IPR002909">
    <property type="entry name" value="IPT_dom"/>
</dbReference>
<evidence type="ECO:0000313" key="4">
    <source>
        <dbReference type="Proteomes" id="UP000516439"/>
    </source>
</evidence>
<dbReference type="Gene3D" id="2.60.40.10">
    <property type="entry name" value="Immunoglobulins"/>
    <property type="match status" value="14"/>
</dbReference>
<dbReference type="CDD" id="cd00102">
    <property type="entry name" value="IPT"/>
    <property type="match status" value="3"/>
</dbReference>
<dbReference type="InterPro" id="IPR013517">
    <property type="entry name" value="FG-GAP"/>
</dbReference>
<feature type="domain" description="IPT/TIG" evidence="2">
    <location>
        <begin position="713"/>
        <end position="789"/>
    </location>
</feature>
<evidence type="ECO:0000256" key="1">
    <source>
        <dbReference type="ARBA" id="ARBA00022729"/>
    </source>
</evidence>
<dbReference type="SUPFAM" id="SSF69318">
    <property type="entry name" value="Integrin alpha N-terminal domain"/>
    <property type="match status" value="1"/>
</dbReference>
<dbReference type="Pfam" id="PF13517">
    <property type="entry name" value="FG-GAP_3"/>
    <property type="match status" value="2"/>
</dbReference>
<organism evidence="3 4">
    <name type="scientific">Pedobacter riviphilus</name>
    <dbReference type="NCBI Taxonomy" id="2766984"/>
    <lineage>
        <taxon>Bacteria</taxon>
        <taxon>Pseudomonadati</taxon>
        <taxon>Bacteroidota</taxon>
        <taxon>Sphingobacteriia</taxon>
        <taxon>Sphingobacteriales</taxon>
        <taxon>Sphingobacteriaceae</taxon>
        <taxon>Pedobacter</taxon>
    </lineage>
</organism>
<dbReference type="EMBL" id="CP061171">
    <property type="protein sequence ID" value="QNR86006.1"/>
    <property type="molecule type" value="Genomic_DNA"/>
</dbReference>
<dbReference type="Proteomes" id="UP000516439">
    <property type="component" value="Chromosome"/>
</dbReference>
<sequence length="1920" mass="196106">MIISFGSYAQKPNISYTSPQTVFLEKEITPVNVTNTGGAVPARVYPQVHQLFASNPLFIDHFVKSSSGDFYGIQYASIIRLKSDGTSSVFAGSITYGYADGIGTSALFGKMNDIIKDNAGNLYVAENNSRDETNGRIRKITPEGVVSTYAQGLFIPKALAMDANGIIYVAEAPGRIMKVATDGTVSFLAGKSGVSGKANGTGAAASFYDVVAIKVATDGNIYALESGNSLIRKITQEGVVTTFAGSSFGSVDGSGASASFWAPIMMQMDSKGNLIVADGNSLFRRVSPSADVVTIGGPVYYDPNGQTKAQTYYNNFILDEDDNILYLTAGLYKILTTGFTITPTLPAGLSLRTDGTITGTPKVLSAATNYKISASNELGISSYSLNLTVAVSTEPPVITSFSPTSAYTGQGVTITGSYFTGTTAVSIGGKPASSFYLTSPTSLSVNVAAGSSLSGDVTVTNPYGTASLSGFTFIPPPTITAISSSSGAAGSIITITGANFSGVSQVNFGGYYAASFTIVSPTQINAVVGNSGGTGSVTVYAPAGSANFPGFTYIATPSINAISPYSGGTGDNITISGSNFSNATSVMFGNTEASSFTVISPTTIKAVIAAGSGNGVMVTTPGGKATYNNFTYILPPAITQIYPLKGGLNSGITIIGSNLNNSQVNIGGVPARISYSSSNQIFAYVGVGASSGDVTVTNTYGTASISGFIWLPAPTITSFTPTTASSGDIITISGTDLTEVGAVTIGGVNSLFTILSPTSIQATVGAGASGAVGVSSPGGNASLPGFSYLGPAITSFTPTSTGVGQTVVITGNNFTNASDVYFGGVPATSFIVNSSTQITAVVGLGKSGSVTVVTPLGRVSAPGFTHPGPSISFFNPQYSGTLSTSPVIISGANFTNATLVSFGGVPAASFTVLSPTTISAVPTVSSSGDVVVVTPLGRDSKPGFVWAQPPTITTFSPAAQQSGGQITITGTNFIGVSSVKIAGIAVSYSTISPTSIVVYINNAVVSGSITVSTISGTASIDGFIYNSPVIQSISPLIAAAGQTVTITGNNFNDIQAVNFGGVNAISFSVVSSTTITATVGTGNSGTVTISGQGGTANFAGFTFLPPPVLYSFTPSSGGLGTSVSINGTNLLTASAVTIGGVAATITSVTNNVVVVTVNAGASGKISVTTNAGTAQIDGFTWYAQPTITSVSPLTANAQTPVTITGSNFIGVTGVKFGSSAVAFTVISPTQIKVSPANASSGTITVTNPGGTASFQGFVFLPAPVITSFTKTGEGATTEVKIIGTNFTNVTSVKFGDVEASSFTVNSPTSIQAIPGLGEAGLITVTTSGGSGTIAGFLYNNPPEVLSFSRTSGPIGTALSITGDNFNTIPEKNVVYFGPVKAQVTAATKTKLDVVVPAGANNLVTVTNIDKGLTGYSNLPFLVTTTTAFSGYSNKFDLNFNAAVSSIAVKDFDGDGTSDFLIAKDDSLYVLLHGNDKILSRSSFTQKINLISGKRVINMVVDDVDGDGKPDILFGTGLSIVFLRNTSTGGNISFSTTALESLNNSDAGMTLRDIDMDGKPDLLLGKIGTYYLNTSKGASVSFGPAGYFTNISSSSNISSTLTDIDGDNKPDPIYGSSYDGFTIFKNNTVPGSLNPSLFPTTYIRHSSYYSWSLLSADFDGDGKVDVFENDYGYNSGSVFLISRNTATKGTINAESLATPSVFSNAGLSFQNSLVDVDGDGKIDVLGLAGRVISYSRNLSGVGNISFASSAPLITSTNDNVNNYKVIDMDGDGRNDMVVLDPIKKKLTIYNNGPIPVPQITSVSPLIGTKGSTVTITGKYFDQTSVVNFGAKAAKSFTVDSPQSIIAIVGEGESGSITVQNPDGQNSFPGFTFVNLPVITSAVAANDGTGQLLISGSNFNQTKNVSIAGYLQCRTLLNLIRR</sequence>
<feature type="domain" description="IPT/TIG" evidence="2">
    <location>
        <begin position="476"/>
        <end position="554"/>
    </location>
</feature>
<reference evidence="3 4" key="1">
    <citation type="submission" date="2020-09" db="EMBL/GenBank/DDBJ databases">
        <title>Pedobacter sp. SW-16 isolated from soil near Yeocheon.</title>
        <authorList>
            <person name="Im H.S."/>
            <person name="Joung Y."/>
            <person name="Lee S.-S."/>
        </authorList>
    </citation>
    <scope>NUCLEOTIDE SEQUENCE [LARGE SCALE GENOMIC DNA]</scope>
    <source>
        <strain evidence="3 4">SW-16</strain>
    </source>
</reference>
<dbReference type="InterPro" id="IPR052387">
    <property type="entry name" value="Fibrocystin"/>
</dbReference>
<dbReference type="SMART" id="SM00710">
    <property type="entry name" value="PbH1"/>
    <property type="match status" value="6"/>
</dbReference>
<dbReference type="Gene3D" id="2.130.10.130">
    <property type="entry name" value="Integrin alpha, N-terminal"/>
    <property type="match status" value="1"/>
</dbReference>
<dbReference type="InterPro" id="IPR028994">
    <property type="entry name" value="Integrin_alpha_N"/>
</dbReference>
<dbReference type="InterPro" id="IPR013783">
    <property type="entry name" value="Ig-like_fold"/>
</dbReference>
<feature type="domain" description="IPT/TIG" evidence="2">
    <location>
        <begin position="1027"/>
        <end position="1104"/>
    </location>
</feature>
<dbReference type="SMART" id="SM00429">
    <property type="entry name" value="IPT"/>
    <property type="match status" value="10"/>
</dbReference>
<keyword evidence="4" id="KW-1185">Reference proteome</keyword>
<dbReference type="Gene3D" id="2.120.10.30">
    <property type="entry name" value="TolB, C-terminal domain"/>
    <property type="match status" value="3"/>
</dbReference>
<feature type="domain" description="IPT/TIG" evidence="2">
    <location>
        <begin position="949"/>
        <end position="1026"/>
    </location>
</feature>
<dbReference type="SUPFAM" id="SSF81296">
    <property type="entry name" value="E set domains"/>
    <property type="match status" value="14"/>
</dbReference>
<dbReference type="PANTHER" id="PTHR46769">
    <property type="entry name" value="POLYCYSTIC KIDNEY AND HEPATIC DISEASE 1 (AUTOSOMAL RECESSIVE)-LIKE 1"/>
    <property type="match status" value="1"/>
</dbReference>
<dbReference type="InterPro" id="IPR011042">
    <property type="entry name" value="6-blade_b-propeller_TolB-like"/>
</dbReference>
<feature type="domain" description="IPT/TIG" evidence="2">
    <location>
        <begin position="635"/>
        <end position="711"/>
    </location>
</feature>
<name>A0ABX6TM63_9SPHI</name>
<dbReference type="RefSeq" id="WP_190328291.1">
    <property type="nucleotide sequence ID" value="NZ_CP061171.1"/>
</dbReference>
<feature type="domain" description="IPT/TIG" evidence="2">
    <location>
        <begin position="1106"/>
        <end position="1182"/>
    </location>
</feature>
<protein>
    <submittedName>
        <fullName evidence="3">IPT/TIG domain-containing protein</fullName>
    </submittedName>
</protein>
<feature type="domain" description="IPT/TIG" evidence="2">
    <location>
        <begin position="1795"/>
        <end position="1872"/>
    </location>
</feature>
<dbReference type="InterPro" id="IPR006626">
    <property type="entry name" value="PbH1"/>
</dbReference>
<accession>A0ABX6TM63</accession>
<proteinExistence type="predicted"/>